<gene>
    <name evidence="10" type="ORF">LPLAT_LOCUS14270</name>
</gene>
<dbReference type="GO" id="GO:0003341">
    <property type="term" value="P:cilium movement"/>
    <property type="evidence" value="ECO:0007669"/>
    <property type="project" value="TreeGrafter"/>
</dbReference>
<feature type="domain" description="Dynein axonemal assembly factor 5 HEAT-repeat" evidence="8">
    <location>
        <begin position="309"/>
        <end position="502"/>
    </location>
</feature>
<evidence type="ECO:0000256" key="6">
    <source>
        <dbReference type="ARBA" id="ARBA00073845"/>
    </source>
</evidence>
<dbReference type="Pfam" id="PF02985">
    <property type="entry name" value="HEAT"/>
    <property type="match status" value="1"/>
</dbReference>
<dbReference type="PANTHER" id="PTHR16216:SF2">
    <property type="entry name" value="DYNEIN AXONEMAL ASSEMBLY FACTOR 5"/>
    <property type="match status" value="1"/>
</dbReference>
<accession>A0AAV2PBB1</accession>
<evidence type="ECO:0000256" key="3">
    <source>
        <dbReference type="ARBA" id="ARBA00022490"/>
    </source>
</evidence>
<dbReference type="FunFam" id="2.70.50.30:FF:000001">
    <property type="entry name" value="Rho GDP-dissociation inhibitor 1"/>
    <property type="match status" value="1"/>
</dbReference>
<evidence type="ECO:0000256" key="2">
    <source>
        <dbReference type="ARBA" id="ARBA00009758"/>
    </source>
</evidence>
<dbReference type="PRINTS" id="PR00492">
    <property type="entry name" value="RHOGDI"/>
</dbReference>
<evidence type="ECO:0000256" key="4">
    <source>
        <dbReference type="ARBA" id="ARBA00022737"/>
    </source>
</evidence>
<comment type="subcellular location">
    <subcellularLocation>
        <location evidence="1">Cytoplasm</location>
    </subcellularLocation>
</comment>
<protein>
    <recommendedName>
        <fullName evidence="6">Rho GDP-dissociation inhibitor 3</fullName>
    </recommendedName>
    <alternativeName>
        <fullName evidence="7">Rho-GDI gamma</fullName>
    </alternativeName>
</protein>
<dbReference type="SUPFAM" id="SSF48371">
    <property type="entry name" value="ARM repeat"/>
    <property type="match status" value="1"/>
</dbReference>
<dbReference type="GO" id="GO:0036159">
    <property type="term" value="P:inner dynein arm assembly"/>
    <property type="evidence" value="ECO:0007669"/>
    <property type="project" value="TreeGrafter"/>
</dbReference>
<evidence type="ECO:0000256" key="1">
    <source>
        <dbReference type="ARBA" id="ARBA00004496"/>
    </source>
</evidence>
<keyword evidence="4" id="KW-0677">Repeat</keyword>
<dbReference type="InterPro" id="IPR052623">
    <property type="entry name" value="DAAF5"/>
</dbReference>
<proteinExistence type="inferred from homology"/>
<dbReference type="Gene3D" id="1.25.10.10">
    <property type="entry name" value="Leucine-rich Repeat Variant"/>
    <property type="match status" value="2"/>
</dbReference>
<dbReference type="AlphaFoldDB" id="A0AAV2PBB1"/>
<dbReference type="Pfam" id="PF24573">
    <property type="entry name" value="HEAT_DAAF5"/>
    <property type="match status" value="1"/>
</dbReference>
<dbReference type="InterPro" id="IPR014756">
    <property type="entry name" value="Ig_E-set"/>
</dbReference>
<dbReference type="GO" id="GO:0005094">
    <property type="term" value="F:Rho GDP-dissociation inhibitor activity"/>
    <property type="evidence" value="ECO:0007669"/>
    <property type="project" value="InterPro"/>
</dbReference>
<evidence type="ECO:0000259" key="8">
    <source>
        <dbReference type="Pfam" id="PF24573"/>
    </source>
</evidence>
<reference evidence="10" key="1">
    <citation type="submission" date="2024-04" db="EMBL/GenBank/DDBJ databases">
        <authorList>
            <consortium name="Molecular Ecology Group"/>
        </authorList>
    </citation>
    <scope>NUCLEOTIDE SEQUENCE</scope>
</reference>
<name>A0AAV2PBB1_9HYME</name>
<keyword evidence="11" id="KW-1185">Reference proteome</keyword>
<comment type="similarity">
    <text evidence="2">Belongs to the Rho GDI family.</text>
</comment>
<dbReference type="InterPro" id="IPR057978">
    <property type="entry name" value="TPR_DAAF5"/>
</dbReference>
<organism evidence="10 11">
    <name type="scientific">Lasius platythorax</name>
    <dbReference type="NCBI Taxonomy" id="488582"/>
    <lineage>
        <taxon>Eukaryota</taxon>
        <taxon>Metazoa</taxon>
        <taxon>Ecdysozoa</taxon>
        <taxon>Arthropoda</taxon>
        <taxon>Hexapoda</taxon>
        <taxon>Insecta</taxon>
        <taxon>Pterygota</taxon>
        <taxon>Neoptera</taxon>
        <taxon>Endopterygota</taxon>
        <taxon>Hymenoptera</taxon>
        <taxon>Apocrita</taxon>
        <taxon>Aculeata</taxon>
        <taxon>Formicoidea</taxon>
        <taxon>Formicidae</taxon>
        <taxon>Formicinae</taxon>
        <taxon>Lasius</taxon>
        <taxon>Lasius</taxon>
    </lineage>
</organism>
<dbReference type="GO" id="GO:0007266">
    <property type="term" value="P:Rho protein signal transduction"/>
    <property type="evidence" value="ECO:0007669"/>
    <property type="project" value="InterPro"/>
</dbReference>
<dbReference type="Proteomes" id="UP001497644">
    <property type="component" value="Chromosome 9"/>
</dbReference>
<dbReference type="EMBL" id="OZ034832">
    <property type="protein sequence ID" value="CAL1689324.1"/>
    <property type="molecule type" value="Genomic_DNA"/>
</dbReference>
<dbReference type="InterPro" id="IPR024792">
    <property type="entry name" value="RhoGDI_dom_sf"/>
</dbReference>
<sequence length="1043" mass="119193">MALDLELSKITVSLQADEKNRRRQALEEIMKNISREEMSSRLDDLVRIWESVDRFLVRILNDNTETCRDLTVGILKIFLEALPPNDKHIIYVIPIMSRRLGAQEQLEPSEEVRLKCVSLLRTIIAKYRDLLAPYVQDVTGILARTVMDNYPNVKKESCRCISDYAKTLPRHFYSQSEHLIKPILSNFTHQHYRVRLAAVRAIGDAIQHGNSKSMEEVATPLAQRLFDQSGIVREAVIEVSGYWLTQLPDRYGWWHRLLPLILTGLHDELEEIRVKAANMWDAAGRLYMEENENDRKLKDKMDFLTEDPEHYPPEISRPNLGCRVIAQQNLCKLINGISVELGDWLPDIRVRSAQLLCVLILNVEEDVTQYIEKLLPPMYRACNDEDKRVVGCVETAARYLGYFVEPKIYCHLVLPTLEECLTVGHLRVFAAIISGSERRALSLQLDKIAYFLQRTYVCQSRKSNYQCQILSCCDSLLVVCKQDCVAITQALFTVIFTVYAMSVESFIREEANRLLEVLVDINSLKDNEDLFRNHIKLLLTSIHDDCASWSIYSPESQIFCACLSHAGIAVAHNMDLALPILKKTTSKDADPELKLRHFILLSEYFLNNQNLYQHIEDPHKFVNTIIEELIVPGLIWTAGRAAEAIRTAAVCCLCAILQNKIINSGEIVDDSPANENSSICITVDEFTSIFDKVVHVLVSLVDDKAKKTRLYSMRAICLLITVGQGLSCLNDEHIHRTYPVILKRLDDGCDDVRYAAVEALVDIWNTASEDYDTICSKSHIDALYTTMIIHLDDPESRFQEIMLDALKRVAKIYPELLHQKLHNCRPNFRNKTGIDALLEYCQAMSDPTGDRVDALEEELESDYKPPPEKSIEQILEADKEDESLRKYKETLLGEAKAGGIVVDPTDPRKVIVKKLALCVADRPDMELDLTGDLTQLKKQTFVIKEGVSYRIRIDFIVQREIVHGLKYIQKTYRLGVPVDKMTHMVGSYPPKTELQSYTTPPEDAPSGVVARGSYSVSSLFTDDDKHEHLKWEWAFEIKKDWKE</sequence>
<dbReference type="Pfam" id="PF25757">
    <property type="entry name" value="TPR_DNAAF5"/>
    <property type="match status" value="1"/>
</dbReference>
<evidence type="ECO:0000256" key="5">
    <source>
        <dbReference type="ARBA" id="ARBA00053735"/>
    </source>
</evidence>
<dbReference type="Gene3D" id="2.70.50.30">
    <property type="entry name" value="Coagulation Factor XIII, subunit A, domain 1"/>
    <property type="match status" value="1"/>
</dbReference>
<dbReference type="InterPro" id="IPR016024">
    <property type="entry name" value="ARM-type_fold"/>
</dbReference>
<dbReference type="GO" id="GO:0005737">
    <property type="term" value="C:cytoplasm"/>
    <property type="evidence" value="ECO:0007669"/>
    <property type="project" value="UniProtKB-SubCell"/>
</dbReference>
<dbReference type="PANTHER" id="PTHR16216">
    <property type="entry name" value="DYNEIN ASSEMBLY FACTOR 5, AXONEMAL"/>
    <property type="match status" value="1"/>
</dbReference>
<evidence type="ECO:0000313" key="10">
    <source>
        <dbReference type="EMBL" id="CAL1689324.1"/>
    </source>
</evidence>
<dbReference type="InterPro" id="IPR056497">
    <property type="entry name" value="HEAT_DAAF5"/>
</dbReference>
<feature type="domain" description="Dynein axonemal assembly factor 5 TPR repeats" evidence="9">
    <location>
        <begin position="14"/>
        <end position="300"/>
    </location>
</feature>
<evidence type="ECO:0000256" key="7">
    <source>
        <dbReference type="ARBA" id="ARBA00080671"/>
    </source>
</evidence>
<dbReference type="SUPFAM" id="SSF81296">
    <property type="entry name" value="E set domains"/>
    <property type="match status" value="1"/>
</dbReference>
<dbReference type="InterPro" id="IPR000406">
    <property type="entry name" value="Rho_GDI"/>
</dbReference>
<evidence type="ECO:0000313" key="11">
    <source>
        <dbReference type="Proteomes" id="UP001497644"/>
    </source>
</evidence>
<dbReference type="GO" id="GO:0045505">
    <property type="term" value="F:dynein intermediate chain binding"/>
    <property type="evidence" value="ECO:0007669"/>
    <property type="project" value="TreeGrafter"/>
</dbReference>
<dbReference type="GO" id="GO:0036158">
    <property type="term" value="P:outer dynein arm assembly"/>
    <property type="evidence" value="ECO:0007669"/>
    <property type="project" value="TreeGrafter"/>
</dbReference>
<dbReference type="InterPro" id="IPR000357">
    <property type="entry name" value="HEAT"/>
</dbReference>
<comment type="function">
    <text evidence="5">Inhibits GDP/GTP exchange reaction of RhoB. Interacts specifically with the GDP- and GTP-bound forms of post-translationally processed Rhob and Rhog proteins, both of which show a growth-regulated expression in mammalian cells. Stimulates the release of the GDP-bound but not the GTP-bound RhoB protein. Also inhibits the GDP/GTP exchange of RhoB but shows less ability to inhibit the dissociation of prebound GTP.</text>
</comment>
<keyword evidence="3" id="KW-0963">Cytoplasm</keyword>
<dbReference type="InterPro" id="IPR011989">
    <property type="entry name" value="ARM-like"/>
</dbReference>
<evidence type="ECO:0000259" key="9">
    <source>
        <dbReference type="Pfam" id="PF25757"/>
    </source>
</evidence>
<dbReference type="Pfam" id="PF02115">
    <property type="entry name" value="Rho_GDI"/>
    <property type="match status" value="1"/>
</dbReference>